<evidence type="ECO:0000256" key="12">
    <source>
        <dbReference type="ARBA" id="ARBA00023303"/>
    </source>
</evidence>
<evidence type="ECO:0000256" key="7">
    <source>
        <dbReference type="ARBA" id="ARBA00022958"/>
    </source>
</evidence>
<dbReference type="GO" id="GO:0034702">
    <property type="term" value="C:monoatomic ion channel complex"/>
    <property type="evidence" value="ECO:0007669"/>
    <property type="project" value="UniProtKB-KW"/>
</dbReference>
<feature type="transmembrane region" description="Helical" evidence="15">
    <location>
        <begin position="456"/>
        <end position="480"/>
    </location>
</feature>
<dbReference type="Proteomes" id="UP000000539">
    <property type="component" value="Chromosome 27"/>
</dbReference>
<keyword evidence="8 15" id="KW-1133">Transmembrane helix</keyword>
<keyword evidence="10 15" id="KW-0472">Membrane</keyword>
<evidence type="ECO:0000256" key="11">
    <source>
        <dbReference type="ARBA" id="ARBA00023180"/>
    </source>
</evidence>
<keyword evidence="11" id="KW-0325">Glycoprotein</keyword>
<evidence type="ECO:0000256" key="15">
    <source>
        <dbReference type="SAM" id="Phobius"/>
    </source>
</evidence>
<protein>
    <submittedName>
        <fullName evidence="18">Potassium voltage-gated channel subfamily H member 4</fullName>
    </submittedName>
</protein>
<keyword evidence="3" id="KW-0633">Potassium transport</keyword>
<evidence type="ECO:0000256" key="10">
    <source>
        <dbReference type="ARBA" id="ARBA00023136"/>
    </source>
</evidence>
<dbReference type="SUPFAM" id="SSF81324">
    <property type="entry name" value="Voltage-gated potassium channels"/>
    <property type="match status" value="1"/>
</dbReference>
<feature type="compositionally biased region" description="Basic and acidic residues" evidence="14">
    <location>
        <begin position="136"/>
        <end position="150"/>
    </location>
</feature>
<evidence type="ECO:0000256" key="1">
    <source>
        <dbReference type="ARBA" id="ARBA00004141"/>
    </source>
</evidence>
<evidence type="ECO:0000256" key="9">
    <source>
        <dbReference type="ARBA" id="ARBA00023065"/>
    </source>
</evidence>
<evidence type="ECO:0000256" key="2">
    <source>
        <dbReference type="ARBA" id="ARBA00022448"/>
    </source>
</evidence>
<dbReference type="InterPro" id="IPR000014">
    <property type="entry name" value="PAS"/>
</dbReference>
<dbReference type="PROSITE" id="PS50112">
    <property type="entry name" value="PAS"/>
    <property type="match status" value="1"/>
</dbReference>
<dbReference type="PANTHER" id="PTHR10217">
    <property type="entry name" value="VOLTAGE AND LIGAND GATED POTASSIUM CHANNEL"/>
    <property type="match status" value="1"/>
</dbReference>
<keyword evidence="12" id="KW-0407">Ion channel</keyword>
<dbReference type="FunFam" id="3.30.450.20:FF:000001">
    <property type="entry name" value="Potassium voltage-gated channel subfamily H member 7"/>
    <property type="match status" value="1"/>
</dbReference>
<accession>A0A8V0ZVR1</accession>
<feature type="domain" description="PAC" evidence="17">
    <location>
        <begin position="93"/>
        <end position="145"/>
    </location>
</feature>
<dbReference type="GO" id="GO:0005249">
    <property type="term" value="F:voltage-gated potassium channel activity"/>
    <property type="evidence" value="ECO:0007669"/>
    <property type="project" value="InterPro"/>
</dbReference>
<keyword evidence="7" id="KW-0630">Potassium</keyword>
<keyword evidence="4 15" id="KW-0812">Transmembrane</keyword>
<dbReference type="InterPro" id="IPR000700">
    <property type="entry name" value="PAS-assoc_C"/>
</dbReference>
<dbReference type="GeneTree" id="ENSGT00940000156363"/>
<evidence type="ECO:0000256" key="6">
    <source>
        <dbReference type="ARBA" id="ARBA00022882"/>
    </source>
</evidence>
<dbReference type="NCBIfam" id="TIGR00229">
    <property type="entry name" value="sensory_box"/>
    <property type="match status" value="1"/>
</dbReference>
<evidence type="ECO:0000313" key="18">
    <source>
        <dbReference type="Ensembl" id="ENSGALP00010034516.1"/>
    </source>
</evidence>
<evidence type="ECO:0000259" key="16">
    <source>
        <dbReference type="PROSITE" id="PS50112"/>
    </source>
</evidence>
<dbReference type="Pfam" id="PF13426">
    <property type="entry name" value="PAS_9"/>
    <property type="match status" value="1"/>
</dbReference>
<name>A0A8V0ZVR1_CHICK</name>
<reference evidence="18" key="1">
    <citation type="submission" date="2020-11" db="EMBL/GenBank/DDBJ databases">
        <title>Gallus gallus (Chicken) genome, bGalGal1, GRCg7b, maternal haplotype autosomes + Z &amp; W.</title>
        <authorList>
            <person name="Warren W."/>
            <person name="Formenti G."/>
            <person name="Fedrigo O."/>
            <person name="Haase B."/>
            <person name="Mountcastle J."/>
            <person name="Balacco J."/>
            <person name="Tracey A."/>
            <person name="Schneider V."/>
            <person name="Okimoto R."/>
            <person name="Cheng H."/>
            <person name="Hawken R."/>
            <person name="Howe K."/>
            <person name="Jarvis E.D."/>
        </authorList>
    </citation>
    <scope>NUCLEOTIDE SEQUENCE [LARGE SCALE GENOMIC DNA]</scope>
    <source>
        <strain evidence="18">Broiler</strain>
    </source>
</reference>
<feature type="compositionally biased region" description="Basic residues" evidence="14">
    <location>
        <begin position="151"/>
        <end position="164"/>
    </location>
</feature>
<dbReference type="InterPro" id="IPR035965">
    <property type="entry name" value="PAS-like_dom_sf"/>
</dbReference>
<evidence type="ECO:0000256" key="8">
    <source>
        <dbReference type="ARBA" id="ARBA00022989"/>
    </source>
</evidence>
<dbReference type="InterPro" id="IPR050818">
    <property type="entry name" value="KCNH_animal-type"/>
</dbReference>
<dbReference type="InterPro" id="IPR005821">
    <property type="entry name" value="Ion_trans_dom"/>
</dbReference>
<keyword evidence="2" id="KW-0813">Transport</keyword>
<evidence type="ECO:0000256" key="3">
    <source>
        <dbReference type="ARBA" id="ARBA00022538"/>
    </source>
</evidence>
<evidence type="ECO:0000256" key="5">
    <source>
        <dbReference type="ARBA" id="ARBA00022826"/>
    </source>
</evidence>
<evidence type="ECO:0000256" key="13">
    <source>
        <dbReference type="ARBA" id="ARBA00034430"/>
    </source>
</evidence>
<dbReference type="Ensembl" id="ENSGALT00010056776.1">
    <property type="protein sequence ID" value="ENSGALP00010034516.1"/>
    <property type="gene ID" value="ENSGALG00010023277.1"/>
</dbReference>
<dbReference type="AlphaFoldDB" id="A0A8V0ZVR1"/>
<evidence type="ECO:0000313" key="19">
    <source>
        <dbReference type="Proteomes" id="UP000000539"/>
    </source>
</evidence>
<sequence length="639" mass="69887">MPVMKGLLAPQNTFLDTIATRFDGTHSNFILANAQVRRGFPIVYCSDGFCDLTGFARTEVMQKNCSCRFLSGAETSEPVLQRIEKVLEGKQEQQAEVCFYKKGGAAFWCLLDIMPIKNEKGEVVLFLVSFKDITESRGKSHPSDKKEEKQRSKKPGSSHLRAARRQGRTVLHRLSSQFARQDRSEMKINRNVFENKPSIPEYKVASVQKAHFILLHYSIFKALWDWLILVATFYVAVTVPYNVCFTSTEDSLSAARSTIVSDIAVEMLFILGRSVPADEPPAGARGCPWLGPSPAPQLQWGTQGRCAPPGADIILNFRTTYVSHSGQVVYEPHSICIHYVATWFFVDLIAALPFDLLYIFNVTVVRAGRGALWLHSGERLPTHSIAHDPPAVMESGGGSLPQGVGGGVLPSPSCSSARFTLLPAPQTSLVHLLKTVRLLRLLRLLQKLDRYSQYSAMVLTLLMSVFALLAHWMACIWYVIGRKEMESNDPLTWDIGECGHSTSGRLLPAERSQGRAAAVLSGDCPLASADPGLCLAGWLHELGKRLEAPYINNSVGGPSIRSAYIASLYFTLSSLTSVGFGNVCANTDAEKIFSICTMLIGGEAGTRAGRRWGCNYTAASFSPTVPPSTAPPDPGPPVG</sequence>
<dbReference type="PRINTS" id="PR01465">
    <property type="entry name" value="ELKCHANNEL"/>
</dbReference>
<feature type="region of interest" description="Disordered" evidence="14">
    <location>
        <begin position="136"/>
        <end position="164"/>
    </location>
</feature>
<keyword evidence="5" id="KW-0631">Potassium channel</keyword>
<feature type="domain" description="PAS" evidence="16">
    <location>
        <begin position="42"/>
        <end position="90"/>
    </location>
</feature>
<dbReference type="Pfam" id="PF00520">
    <property type="entry name" value="Ion_trans"/>
    <property type="match status" value="1"/>
</dbReference>
<reference evidence="18" key="3">
    <citation type="submission" date="2025-09" db="UniProtKB">
        <authorList>
            <consortium name="Ensembl"/>
        </authorList>
    </citation>
    <scope>IDENTIFICATION</scope>
    <source>
        <strain evidence="18">broiler</strain>
    </source>
</reference>
<dbReference type="InterPro" id="IPR003950">
    <property type="entry name" value="K_chnl_volt-dep_ELK"/>
</dbReference>
<evidence type="ECO:0000256" key="4">
    <source>
        <dbReference type="ARBA" id="ARBA00022692"/>
    </source>
</evidence>
<evidence type="ECO:0000259" key="17">
    <source>
        <dbReference type="PROSITE" id="PS50113"/>
    </source>
</evidence>
<comment type="catalytic activity">
    <reaction evidence="13">
        <text>K(+)(in) = K(+)(out)</text>
        <dbReference type="Rhea" id="RHEA:29463"/>
        <dbReference type="ChEBI" id="CHEBI:29103"/>
    </reaction>
</comment>
<organism evidence="18 19">
    <name type="scientific">Gallus gallus</name>
    <name type="common">Chicken</name>
    <dbReference type="NCBI Taxonomy" id="9031"/>
    <lineage>
        <taxon>Eukaryota</taxon>
        <taxon>Metazoa</taxon>
        <taxon>Chordata</taxon>
        <taxon>Craniata</taxon>
        <taxon>Vertebrata</taxon>
        <taxon>Euteleostomi</taxon>
        <taxon>Archelosauria</taxon>
        <taxon>Archosauria</taxon>
        <taxon>Dinosauria</taxon>
        <taxon>Saurischia</taxon>
        <taxon>Theropoda</taxon>
        <taxon>Coelurosauria</taxon>
        <taxon>Aves</taxon>
        <taxon>Neognathae</taxon>
        <taxon>Galloanserae</taxon>
        <taxon>Galliformes</taxon>
        <taxon>Phasianidae</taxon>
        <taxon>Phasianinae</taxon>
        <taxon>Gallus</taxon>
    </lineage>
</organism>
<dbReference type="PANTHER" id="PTHR10217:SF630">
    <property type="entry name" value="POTASSIUM VOLTAGE-GATED CHANNEL SUBFAMILY H MEMBER 4"/>
    <property type="match status" value="1"/>
</dbReference>
<dbReference type="Gene3D" id="1.10.287.70">
    <property type="match status" value="1"/>
</dbReference>
<keyword evidence="6" id="KW-0851">Voltage-gated channel</keyword>
<dbReference type="Gene3D" id="3.30.450.20">
    <property type="entry name" value="PAS domain"/>
    <property type="match status" value="1"/>
</dbReference>
<proteinExistence type="predicted"/>
<evidence type="ECO:0000256" key="14">
    <source>
        <dbReference type="SAM" id="MobiDB-lite"/>
    </source>
</evidence>
<dbReference type="InterPro" id="IPR001610">
    <property type="entry name" value="PAC"/>
</dbReference>
<dbReference type="PROSITE" id="PS50113">
    <property type="entry name" value="PAC"/>
    <property type="match status" value="1"/>
</dbReference>
<dbReference type="SMART" id="SM00086">
    <property type="entry name" value="PAC"/>
    <property type="match status" value="1"/>
</dbReference>
<keyword evidence="19" id="KW-1185">Reference proteome</keyword>
<comment type="subcellular location">
    <subcellularLocation>
        <location evidence="1">Membrane</location>
        <topology evidence="1">Multi-pass membrane protein</topology>
    </subcellularLocation>
</comment>
<dbReference type="GlyGen" id="A0A8V0ZVR1">
    <property type="glycosylation" value="1 site"/>
</dbReference>
<keyword evidence="9" id="KW-0406">Ion transport</keyword>
<dbReference type="CDD" id="cd00130">
    <property type="entry name" value="PAS"/>
    <property type="match status" value="1"/>
</dbReference>
<dbReference type="SUPFAM" id="SSF55785">
    <property type="entry name" value="PYP-like sensor domain (PAS domain)"/>
    <property type="match status" value="1"/>
</dbReference>
<reference evidence="18" key="2">
    <citation type="submission" date="2025-08" db="UniProtKB">
        <authorList>
            <consortium name="Ensembl"/>
        </authorList>
    </citation>
    <scope>IDENTIFICATION</scope>
    <source>
        <strain evidence="18">broiler</strain>
    </source>
</reference>